<feature type="region of interest" description="Disordered" evidence="1">
    <location>
        <begin position="1"/>
        <end position="207"/>
    </location>
</feature>
<feature type="compositionally biased region" description="Low complexity" evidence="1">
    <location>
        <begin position="354"/>
        <end position="367"/>
    </location>
</feature>
<protein>
    <recommendedName>
        <fullName evidence="2">DUF6532 domain-containing protein</fullName>
    </recommendedName>
</protein>
<dbReference type="InterPro" id="IPR045341">
    <property type="entry name" value="DUF6532"/>
</dbReference>
<evidence type="ECO:0000313" key="3">
    <source>
        <dbReference type="EMBL" id="RPD60945.1"/>
    </source>
</evidence>
<feature type="compositionally biased region" description="Basic and acidic residues" evidence="1">
    <location>
        <begin position="114"/>
        <end position="125"/>
    </location>
</feature>
<organism evidence="3 4">
    <name type="scientific">Lentinus tigrinus ALCF2SS1-6</name>
    <dbReference type="NCBI Taxonomy" id="1328759"/>
    <lineage>
        <taxon>Eukaryota</taxon>
        <taxon>Fungi</taxon>
        <taxon>Dikarya</taxon>
        <taxon>Basidiomycota</taxon>
        <taxon>Agaricomycotina</taxon>
        <taxon>Agaricomycetes</taxon>
        <taxon>Polyporales</taxon>
        <taxon>Polyporaceae</taxon>
        <taxon>Lentinus</taxon>
    </lineage>
</organism>
<proteinExistence type="predicted"/>
<reference evidence="3" key="1">
    <citation type="journal article" date="2018" name="Genome Biol. Evol.">
        <title>Genomics and development of Lentinus tigrinus, a white-rot wood-decaying mushroom with dimorphic fruiting bodies.</title>
        <authorList>
            <person name="Wu B."/>
            <person name="Xu Z."/>
            <person name="Knudson A."/>
            <person name="Carlson A."/>
            <person name="Chen N."/>
            <person name="Kovaka S."/>
            <person name="LaButti K."/>
            <person name="Lipzen A."/>
            <person name="Pennachio C."/>
            <person name="Riley R."/>
            <person name="Schakwitz W."/>
            <person name="Umezawa K."/>
            <person name="Ohm R.A."/>
            <person name="Grigoriev I.V."/>
            <person name="Nagy L.G."/>
            <person name="Gibbons J."/>
            <person name="Hibbett D."/>
        </authorList>
    </citation>
    <scope>NUCLEOTIDE SEQUENCE [LARGE SCALE GENOMIC DNA]</scope>
    <source>
        <strain evidence="3">ALCF2SS1-6</strain>
    </source>
</reference>
<feature type="compositionally biased region" description="Basic residues" evidence="1">
    <location>
        <begin position="426"/>
        <end position="435"/>
    </location>
</feature>
<feature type="compositionally biased region" description="Acidic residues" evidence="1">
    <location>
        <begin position="167"/>
        <end position="176"/>
    </location>
</feature>
<evidence type="ECO:0000256" key="1">
    <source>
        <dbReference type="SAM" id="MobiDB-lite"/>
    </source>
</evidence>
<feature type="region of interest" description="Disordered" evidence="1">
    <location>
        <begin position="242"/>
        <end position="456"/>
    </location>
</feature>
<dbReference type="Pfam" id="PF20149">
    <property type="entry name" value="DUF6532"/>
    <property type="match status" value="2"/>
</dbReference>
<feature type="compositionally biased region" description="Basic and acidic residues" evidence="1">
    <location>
        <begin position="369"/>
        <end position="387"/>
    </location>
</feature>
<dbReference type="AlphaFoldDB" id="A0A5C2SAT7"/>
<dbReference type="Proteomes" id="UP000313359">
    <property type="component" value="Unassembled WGS sequence"/>
</dbReference>
<dbReference type="OrthoDB" id="2749024at2759"/>
<dbReference type="STRING" id="1328759.A0A5C2SAT7"/>
<feature type="compositionally biased region" description="Basic and acidic residues" evidence="1">
    <location>
        <begin position="48"/>
        <end position="78"/>
    </location>
</feature>
<feature type="domain" description="DUF6532" evidence="2">
    <location>
        <begin position="612"/>
        <end position="661"/>
    </location>
</feature>
<name>A0A5C2SAT7_9APHY</name>
<evidence type="ECO:0000259" key="2">
    <source>
        <dbReference type="Pfam" id="PF20149"/>
    </source>
</evidence>
<evidence type="ECO:0000313" key="4">
    <source>
        <dbReference type="Proteomes" id="UP000313359"/>
    </source>
</evidence>
<feature type="domain" description="DUF6532" evidence="2">
    <location>
        <begin position="482"/>
        <end position="607"/>
    </location>
</feature>
<dbReference type="EMBL" id="ML122263">
    <property type="protein sequence ID" value="RPD60945.1"/>
    <property type="molecule type" value="Genomic_DNA"/>
</dbReference>
<feature type="compositionally biased region" description="Basic and acidic residues" evidence="1">
    <location>
        <begin position="195"/>
        <end position="207"/>
    </location>
</feature>
<keyword evidence="4" id="KW-1185">Reference proteome</keyword>
<gene>
    <name evidence="3" type="ORF">L227DRAFT_610534</name>
</gene>
<accession>A0A5C2SAT7</accession>
<sequence>MAKWKALNATGSDDDVADSPRQDCDDNDEVQQRCPDWAAKTRASIAWDELKPRSRILKRTEKDRHSARPEDDDREPGSVKKTPAKSLKAGTLRSQPPTPISVMYSAPDINLNTDEERSKSNGESKGKKKGKKKQEVSANKKHHKDKEQDPPQPAPRVLSKRSKPDTVESDSSESSDDEHQPKDDVDEEESSGKSNLEELEKDDKVLDRVFRDERLNIVHELLNLAPADDREDVWRLVHDSPAWADGFDNDAVAPSPHPAPSTSDDETDDNSARITHAKPQPEKTSKPKKRAKVLASSDESEKSDGVVPPPPKKHKHIPQLDQGHDALQPKSNTDKGQRGTSATSDGRSRSVAPSSRSGGHSGSAKSKAVARETARPEKVKAKGEHNGTKANSSSLPHAKRKGTKFNENVEWADGSNADENTDTRAKTTKRSRVRKAHEDSAMSSVDSDSDGDGSSIDIVPPLKGHLKLTDQHHHVKRLVQAAIHKVLIIVCTQNAFPEGTGKSINYARRALITAAKSFNDKDMVRRLKSDDKVYWQKLASMVTQRLSNLRSEVKKMTNSNPSSLYNLKKGDAAHVAWLLEGLRYIYPNDYAKDTVDGSQPFAAPIFEEPDEKEIPAALLALVSTALYASIDDYRQLPFTSKNFTVNANLEAYQRNIQELADLKAKKVTAYHWLMHGFYVQICGGRLAGVQR</sequence>